<comment type="similarity">
    <text evidence="1">Belongs to the vitamin uptake transporter (VUT/ECF) (TC 2.A.88) family. Q precursor transporter subfamily.</text>
</comment>
<feature type="transmembrane region" description="Helical" evidence="1">
    <location>
        <begin position="61"/>
        <end position="77"/>
    </location>
</feature>
<dbReference type="GO" id="GO:0022857">
    <property type="term" value="F:transmembrane transporter activity"/>
    <property type="evidence" value="ECO:0007669"/>
    <property type="project" value="UniProtKB-UniRule"/>
</dbReference>
<dbReference type="PANTHER" id="PTHR34300:SF1">
    <property type="entry name" value="QUEUOSINE PRECURSOR TRANSPORTER"/>
    <property type="match status" value="1"/>
</dbReference>
<dbReference type="OrthoDB" id="7065604at2"/>
<dbReference type="RefSeq" id="WP_128356606.1">
    <property type="nucleotide sequence ID" value="NZ_CP022987.1"/>
</dbReference>
<dbReference type="Pfam" id="PF02592">
    <property type="entry name" value="Vut_1"/>
    <property type="match status" value="1"/>
</dbReference>
<proteinExistence type="inferred from homology"/>
<protein>
    <recommendedName>
        <fullName evidence="1">Probable queuosine precursor transporter</fullName>
        <shortName evidence="1">Q precursor transporter</shortName>
    </recommendedName>
</protein>
<evidence type="ECO:0000313" key="2">
    <source>
        <dbReference type="EMBL" id="QAA93359.1"/>
    </source>
</evidence>
<name>A0A410GAM3_9BURK</name>
<dbReference type="EMBL" id="CP022987">
    <property type="protein sequence ID" value="QAA93359.1"/>
    <property type="molecule type" value="Genomic_DNA"/>
</dbReference>
<evidence type="ECO:0000256" key="1">
    <source>
        <dbReference type="HAMAP-Rule" id="MF_02088"/>
    </source>
</evidence>
<keyword evidence="3" id="KW-1185">Reference proteome</keyword>
<dbReference type="PANTHER" id="PTHR34300">
    <property type="entry name" value="QUEUOSINE PRECURSOR TRANSPORTER-RELATED"/>
    <property type="match status" value="1"/>
</dbReference>
<dbReference type="GO" id="GO:0005886">
    <property type="term" value="C:plasma membrane"/>
    <property type="evidence" value="ECO:0007669"/>
    <property type="project" value="UniProtKB-SubCell"/>
</dbReference>
<dbReference type="NCBIfam" id="TIGR00697">
    <property type="entry name" value="queuosine precursor transporter"/>
    <property type="match status" value="1"/>
</dbReference>
<keyword evidence="1" id="KW-0997">Cell inner membrane</keyword>
<keyword evidence="1" id="KW-0813">Transport</keyword>
<feature type="transmembrane region" description="Helical" evidence="1">
    <location>
        <begin position="7"/>
        <end position="25"/>
    </location>
</feature>
<feature type="transmembrane region" description="Helical" evidence="1">
    <location>
        <begin position="139"/>
        <end position="161"/>
    </location>
</feature>
<evidence type="ECO:0000313" key="3">
    <source>
        <dbReference type="Proteomes" id="UP000283474"/>
    </source>
</evidence>
<feature type="transmembrane region" description="Helical" evidence="1">
    <location>
        <begin position="31"/>
        <end position="49"/>
    </location>
</feature>
<dbReference type="AlphaFoldDB" id="A0A410GAM3"/>
<keyword evidence="1" id="KW-1003">Cell membrane</keyword>
<reference evidence="2 3" key="1">
    <citation type="submission" date="2017-08" db="EMBL/GenBank/DDBJ databases">
        <authorList>
            <person name="Park S.-J."/>
            <person name="Kim H."/>
        </authorList>
    </citation>
    <scope>NUCLEOTIDE SEQUENCE [LARGE SCALE GENOMIC DNA]</scope>
    <source>
        <strain evidence="3">ye3</strain>
    </source>
</reference>
<organism evidence="2 3">
    <name type="scientific">Pollutimonas thiosulfatoxidans</name>
    <dbReference type="NCBI Taxonomy" id="2028345"/>
    <lineage>
        <taxon>Bacteria</taxon>
        <taxon>Pseudomonadati</taxon>
        <taxon>Pseudomonadota</taxon>
        <taxon>Betaproteobacteria</taxon>
        <taxon>Burkholderiales</taxon>
        <taxon>Alcaligenaceae</taxon>
        <taxon>Pollutimonas</taxon>
    </lineage>
</organism>
<feature type="transmembrane region" description="Helical" evidence="1">
    <location>
        <begin position="113"/>
        <end position="133"/>
    </location>
</feature>
<sequence>MTRTQFVLAVLAMGVVVVGSNVLVQYPINQWLTWGAISYPVAFLVADLLNRRFGPQAARKVAYIGFMLALVVSMWVATPRIALASGLAFLCAQLADIQVFHRLREQRWWRAPLLGGVVGATLDTFVFFSLAFAGTGINWVALLVGDLIVKLVVNAFMLAPFRALMWNLARPAQIR</sequence>
<keyword evidence="1" id="KW-1133">Transmembrane helix</keyword>
<keyword evidence="1" id="KW-0812">Transmembrane</keyword>
<dbReference type="KEGG" id="pus:CKA81_05575"/>
<keyword evidence="1" id="KW-0472">Membrane</keyword>
<dbReference type="InterPro" id="IPR003744">
    <property type="entry name" value="YhhQ"/>
</dbReference>
<dbReference type="HAMAP" id="MF_02088">
    <property type="entry name" value="Q_prec_transport"/>
    <property type="match status" value="1"/>
</dbReference>
<gene>
    <name evidence="2" type="ORF">CKA81_05575</name>
</gene>
<dbReference type="Proteomes" id="UP000283474">
    <property type="component" value="Chromosome"/>
</dbReference>
<comment type="function">
    <text evidence="1">Involved in the import of queuosine (Q) precursors, required for Q precursor salvage.</text>
</comment>
<comment type="subcellular location">
    <subcellularLocation>
        <location evidence="1">Cell inner membrane</location>
        <topology evidence="1">Multi-pass membrane protein</topology>
    </subcellularLocation>
</comment>
<accession>A0A410GAM3</accession>